<proteinExistence type="predicted"/>
<dbReference type="Proteomes" id="UP001225316">
    <property type="component" value="Unassembled WGS sequence"/>
</dbReference>
<dbReference type="InterPro" id="IPR026350">
    <property type="entry name" value="GxxExxY"/>
</dbReference>
<dbReference type="Pfam" id="PF13366">
    <property type="entry name" value="PDDEXK_3"/>
    <property type="match status" value="1"/>
</dbReference>
<protein>
    <submittedName>
        <fullName evidence="1">GxxExxY protein</fullName>
    </submittedName>
</protein>
<accession>A0ABU1B080</accession>
<name>A0ABU1B080_9BACT</name>
<evidence type="ECO:0000313" key="1">
    <source>
        <dbReference type="EMBL" id="MDQ8209813.1"/>
    </source>
</evidence>
<comment type="caution">
    <text evidence="1">The sequence shown here is derived from an EMBL/GenBank/DDBJ whole genome shotgun (WGS) entry which is preliminary data.</text>
</comment>
<reference evidence="1 2" key="1">
    <citation type="submission" date="2023-04" db="EMBL/GenBank/DDBJ databases">
        <title>A novel bacteria isolated from coastal sediment.</title>
        <authorList>
            <person name="Liu X.-J."/>
            <person name="Du Z.-J."/>
        </authorList>
    </citation>
    <scope>NUCLEOTIDE SEQUENCE [LARGE SCALE GENOMIC DNA]</scope>
    <source>
        <strain evidence="1 2">SDUM461003</strain>
    </source>
</reference>
<keyword evidence="2" id="KW-1185">Reference proteome</keyword>
<sequence>MINNTEYMGDEGYALIGTAFEVHRELGGGLSEEIYQESMELELGFRNINFSSKDELRVYYKDHLLKKKYVPDLLVSAEIVTELKAVKALNPDHERQLLNYMRITRKAVGYLVNFGPIEKLEWKRYMLKEFIPS</sequence>
<dbReference type="EMBL" id="JARXHW010000193">
    <property type="protein sequence ID" value="MDQ8209813.1"/>
    <property type="molecule type" value="Genomic_DNA"/>
</dbReference>
<dbReference type="RefSeq" id="WP_308952732.1">
    <property type="nucleotide sequence ID" value="NZ_JARXHW010000193.1"/>
</dbReference>
<gene>
    <name evidence="1" type="ORF">QEH52_20000</name>
</gene>
<organism evidence="1 2">
    <name type="scientific">Thalassobacterium maritimum</name>
    <dbReference type="NCBI Taxonomy" id="3041265"/>
    <lineage>
        <taxon>Bacteria</taxon>
        <taxon>Pseudomonadati</taxon>
        <taxon>Verrucomicrobiota</taxon>
        <taxon>Opitutia</taxon>
        <taxon>Puniceicoccales</taxon>
        <taxon>Coraliomargaritaceae</taxon>
        <taxon>Thalassobacterium</taxon>
    </lineage>
</organism>
<evidence type="ECO:0000313" key="2">
    <source>
        <dbReference type="Proteomes" id="UP001225316"/>
    </source>
</evidence>
<dbReference type="NCBIfam" id="TIGR04256">
    <property type="entry name" value="GxxExxY"/>
    <property type="match status" value="1"/>
</dbReference>